<name>A0A6L2PP87_COPFO</name>
<organism evidence="2 3">
    <name type="scientific">Coptotermes formosanus</name>
    <name type="common">Formosan subterranean termite</name>
    <dbReference type="NCBI Taxonomy" id="36987"/>
    <lineage>
        <taxon>Eukaryota</taxon>
        <taxon>Metazoa</taxon>
        <taxon>Ecdysozoa</taxon>
        <taxon>Arthropoda</taxon>
        <taxon>Hexapoda</taxon>
        <taxon>Insecta</taxon>
        <taxon>Pterygota</taxon>
        <taxon>Neoptera</taxon>
        <taxon>Polyneoptera</taxon>
        <taxon>Dictyoptera</taxon>
        <taxon>Blattodea</taxon>
        <taxon>Blattoidea</taxon>
        <taxon>Termitoidae</taxon>
        <taxon>Rhinotermitidae</taxon>
        <taxon>Coptotermes</taxon>
    </lineage>
</organism>
<gene>
    <name evidence="2" type="ORF">Cfor_07692</name>
</gene>
<dbReference type="SUPFAM" id="SSF49329">
    <property type="entry name" value="Cu,Zn superoxide dismutase-like"/>
    <property type="match status" value="1"/>
</dbReference>
<keyword evidence="3" id="KW-1185">Reference proteome</keyword>
<evidence type="ECO:0000313" key="2">
    <source>
        <dbReference type="EMBL" id="GFG34441.1"/>
    </source>
</evidence>
<feature type="domain" description="Superoxide dismutase copper/zinc binding" evidence="1">
    <location>
        <begin position="2"/>
        <end position="67"/>
    </location>
</feature>
<evidence type="ECO:0000259" key="1">
    <source>
        <dbReference type="Pfam" id="PF00080"/>
    </source>
</evidence>
<evidence type="ECO:0000313" key="3">
    <source>
        <dbReference type="Proteomes" id="UP000502823"/>
    </source>
</evidence>
<dbReference type="Gene3D" id="2.60.40.200">
    <property type="entry name" value="Superoxide dismutase, copper/zinc binding domain"/>
    <property type="match status" value="1"/>
</dbReference>
<dbReference type="GO" id="GO:0046872">
    <property type="term" value="F:metal ion binding"/>
    <property type="evidence" value="ECO:0007669"/>
    <property type="project" value="InterPro"/>
</dbReference>
<dbReference type="Proteomes" id="UP000502823">
    <property type="component" value="Unassembled WGS sequence"/>
</dbReference>
<dbReference type="GO" id="GO:0006801">
    <property type="term" value="P:superoxide metabolic process"/>
    <property type="evidence" value="ECO:0007669"/>
    <property type="project" value="InterPro"/>
</dbReference>
<dbReference type="EMBL" id="BLKM01008651">
    <property type="protein sequence ID" value="GFG34441.1"/>
    <property type="molecule type" value="Genomic_DNA"/>
</dbReference>
<accession>A0A6L2PP87</accession>
<dbReference type="Pfam" id="PF00080">
    <property type="entry name" value="Sod_Cu"/>
    <property type="match status" value="1"/>
</dbReference>
<dbReference type="InterPro" id="IPR036423">
    <property type="entry name" value="SOD-like_Cu/Zn_dom_sf"/>
</dbReference>
<proteinExistence type="predicted"/>
<dbReference type="AlphaFoldDB" id="A0A6L2PP87"/>
<comment type="caution">
    <text evidence="2">The sequence shown here is derived from an EMBL/GenBank/DDBJ whole genome shotgun (WGS) entry which is preliminary data.</text>
</comment>
<dbReference type="InterPro" id="IPR001424">
    <property type="entry name" value="SOD_Cu_Zn_dom"/>
</dbReference>
<dbReference type="PRINTS" id="PR00068">
    <property type="entry name" value="CUZNDISMTASE"/>
</dbReference>
<sequence length="75" mass="7828">MHGFHIPDSGSNTNSCVSAGAHFNSYQTDQERPGDAVTHVDDLSGTEAGSARVTKVDTADKLISLLGAPVLLAQF</sequence>
<reference evidence="3" key="1">
    <citation type="submission" date="2020-01" db="EMBL/GenBank/DDBJ databases">
        <title>Draft genome sequence of the Termite Coptotermes fromosanus.</title>
        <authorList>
            <person name="Itakura S."/>
            <person name="Yosikawa Y."/>
            <person name="Umezawa K."/>
        </authorList>
    </citation>
    <scope>NUCLEOTIDE SEQUENCE [LARGE SCALE GENOMIC DNA]</scope>
</reference>
<dbReference type="InParanoid" id="A0A6L2PP87"/>
<protein>
    <recommendedName>
        <fullName evidence="1">Superoxide dismutase copper/zinc binding domain-containing protein</fullName>
    </recommendedName>
</protein>